<dbReference type="WBParaSite" id="HPBE_0002636901-mRNA-1">
    <property type="protein sequence ID" value="HPBE_0002636901-mRNA-1"/>
    <property type="gene ID" value="HPBE_0002636901"/>
</dbReference>
<evidence type="ECO:0000313" key="3">
    <source>
        <dbReference type="EMBL" id="VDP57256.1"/>
    </source>
</evidence>
<evidence type="ECO:0000256" key="2">
    <source>
        <dbReference type="SAM" id="SignalP"/>
    </source>
</evidence>
<feature type="compositionally biased region" description="Low complexity" evidence="1">
    <location>
        <begin position="106"/>
        <end position="118"/>
    </location>
</feature>
<keyword evidence="4" id="KW-1185">Reference proteome</keyword>
<accession>A0A183GUJ9</accession>
<proteinExistence type="predicted"/>
<gene>
    <name evidence="3" type="ORF">HPBE_LOCUS26368</name>
</gene>
<reference evidence="3 4" key="1">
    <citation type="submission" date="2018-11" db="EMBL/GenBank/DDBJ databases">
        <authorList>
            <consortium name="Pathogen Informatics"/>
        </authorList>
    </citation>
    <scope>NUCLEOTIDE SEQUENCE [LARGE SCALE GENOMIC DNA]</scope>
</reference>
<dbReference type="Proteomes" id="UP000050761">
    <property type="component" value="Unassembled WGS sequence"/>
</dbReference>
<reference evidence="5" key="2">
    <citation type="submission" date="2019-09" db="UniProtKB">
        <authorList>
            <consortium name="WormBaseParasite"/>
        </authorList>
    </citation>
    <scope>IDENTIFICATION</scope>
</reference>
<feature type="signal peptide" evidence="2">
    <location>
        <begin position="1"/>
        <end position="19"/>
    </location>
</feature>
<evidence type="ECO:0000313" key="4">
    <source>
        <dbReference type="Proteomes" id="UP000050761"/>
    </source>
</evidence>
<feature type="compositionally biased region" description="Gly residues" evidence="1">
    <location>
        <begin position="61"/>
        <end position="105"/>
    </location>
</feature>
<dbReference type="AlphaFoldDB" id="A0A183GUJ9"/>
<dbReference type="EMBL" id="UZAH01039826">
    <property type="protein sequence ID" value="VDP57256.1"/>
    <property type="molecule type" value="Genomic_DNA"/>
</dbReference>
<evidence type="ECO:0000313" key="5">
    <source>
        <dbReference type="WBParaSite" id="HPBE_0002636901-mRNA-1"/>
    </source>
</evidence>
<feature type="chain" id="PRO_5044552253" evidence="2">
    <location>
        <begin position="20"/>
        <end position="118"/>
    </location>
</feature>
<name>A0A183GUJ9_HELPZ</name>
<feature type="region of interest" description="Disordered" evidence="1">
    <location>
        <begin position="28"/>
        <end position="118"/>
    </location>
</feature>
<accession>A0A3P8IQA5</accession>
<feature type="compositionally biased region" description="Basic and acidic residues" evidence="1">
    <location>
        <begin position="34"/>
        <end position="50"/>
    </location>
</feature>
<evidence type="ECO:0000256" key="1">
    <source>
        <dbReference type="SAM" id="MobiDB-lite"/>
    </source>
</evidence>
<organism evidence="4 5">
    <name type="scientific">Heligmosomoides polygyrus</name>
    <name type="common">Parasitic roundworm</name>
    <dbReference type="NCBI Taxonomy" id="6339"/>
    <lineage>
        <taxon>Eukaryota</taxon>
        <taxon>Metazoa</taxon>
        <taxon>Ecdysozoa</taxon>
        <taxon>Nematoda</taxon>
        <taxon>Chromadorea</taxon>
        <taxon>Rhabditida</taxon>
        <taxon>Rhabditina</taxon>
        <taxon>Rhabditomorpha</taxon>
        <taxon>Strongyloidea</taxon>
        <taxon>Heligmosomidae</taxon>
        <taxon>Heligmosomoides</taxon>
    </lineage>
</organism>
<protein>
    <submittedName>
        <fullName evidence="5">Secreted protein</fullName>
    </submittedName>
</protein>
<sequence length="118" mass="12434">MRFSWILLALWTIAAICMGNSVAATAVESSDNSIVERLKRSPVGNRDKRQSTKHRPRPPYGGVGRPPYGGGGRPPYGGGGRPPYGGVGRPPYGGGGRPPFGGGWGRPPMGGVWPPYYG</sequence>
<keyword evidence="2" id="KW-0732">Signal</keyword>